<reference evidence="2 3" key="1">
    <citation type="submission" date="2022-06" db="EMBL/GenBank/DDBJ databases">
        <title>Paraconexibacter antarcticus.</title>
        <authorList>
            <person name="Kim C.S."/>
        </authorList>
    </citation>
    <scope>NUCLEOTIDE SEQUENCE [LARGE SCALE GENOMIC DNA]</scope>
    <source>
        <strain evidence="2 3">02-257</strain>
    </source>
</reference>
<keyword evidence="3" id="KW-1185">Reference proteome</keyword>
<feature type="domain" description="GST N-terminal" evidence="1">
    <location>
        <begin position="2"/>
        <end position="82"/>
    </location>
</feature>
<gene>
    <name evidence="2" type="ORF">NBH00_19645</name>
</gene>
<evidence type="ECO:0000313" key="3">
    <source>
        <dbReference type="Proteomes" id="UP001056035"/>
    </source>
</evidence>
<evidence type="ECO:0000259" key="1">
    <source>
        <dbReference type="PROSITE" id="PS50404"/>
    </source>
</evidence>
<dbReference type="Pfam" id="PF13417">
    <property type="entry name" value="GST_N_3"/>
    <property type="match status" value="1"/>
</dbReference>
<accession>A0ABY5DPK6</accession>
<name>A0ABY5DPK6_9ACTN</name>
<dbReference type="InterPro" id="IPR036249">
    <property type="entry name" value="Thioredoxin-like_sf"/>
</dbReference>
<proteinExistence type="predicted"/>
<protein>
    <submittedName>
        <fullName evidence="2">Glutathione S-transferase N-terminal domain-containing protein</fullName>
    </submittedName>
</protein>
<dbReference type="CDD" id="cd00570">
    <property type="entry name" value="GST_N_family"/>
    <property type="match status" value="1"/>
</dbReference>
<dbReference type="Gene3D" id="3.40.30.10">
    <property type="entry name" value="Glutaredoxin"/>
    <property type="match status" value="1"/>
</dbReference>
<organism evidence="2 3">
    <name type="scientific">Paraconexibacter antarcticus</name>
    <dbReference type="NCBI Taxonomy" id="2949664"/>
    <lineage>
        <taxon>Bacteria</taxon>
        <taxon>Bacillati</taxon>
        <taxon>Actinomycetota</taxon>
        <taxon>Thermoleophilia</taxon>
        <taxon>Solirubrobacterales</taxon>
        <taxon>Paraconexibacteraceae</taxon>
        <taxon>Paraconexibacter</taxon>
    </lineage>
</organism>
<dbReference type="SUPFAM" id="SSF52833">
    <property type="entry name" value="Thioredoxin-like"/>
    <property type="match status" value="1"/>
</dbReference>
<dbReference type="EMBL" id="CP098502">
    <property type="protein sequence ID" value="UTI63544.1"/>
    <property type="molecule type" value="Genomic_DNA"/>
</dbReference>
<sequence>MPEIVLHVLPPSHPCLTAEMALQRKGLDYEKVALTPGPHGDEMEAIYGPEGRTVPGMTVDGEPVHGSRAILARLEALQPDPPLFPAPIADAVRAAEAWGDEELQDLGRRLTWGALHFRPEAMGTLAGGGPLDGPGTDYAMRFVRASWKYHGITCERLVADLAGLPAKLDHIDALAADGVIDGAEPNAADLQIGATILVLLTIGDLHPLLLGRAGERLARRFFPPYPGDIPAGAFAAGWVPAQ</sequence>
<dbReference type="Gene3D" id="1.20.1050.10">
    <property type="match status" value="1"/>
</dbReference>
<evidence type="ECO:0000313" key="2">
    <source>
        <dbReference type="EMBL" id="UTI63544.1"/>
    </source>
</evidence>
<dbReference type="InterPro" id="IPR004045">
    <property type="entry name" value="Glutathione_S-Trfase_N"/>
</dbReference>
<dbReference type="RefSeq" id="WP_254570269.1">
    <property type="nucleotide sequence ID" value="NZ_CP098502.1"/>
</dbReference>
<dbReference type="Proteomes" id="UP001056035">
    <property type="component" value="Chromosome"/>
</dbReference>
<dbReference type="PROSITE" id="PS50404">
    <property type="entry name" value="GST_NTER"/>
    <property type="match status" value="1"/>
</dbReference>